<dbReference type="EMBL" id="JBDJPC010000004">
    <property type="protein sequence ID" value="KAL1506420.1"/>
    <property type="molecule type" value="Genomic_DNA"/>
</dbReference>
<dbReference type="Proteomes" id="UP001566132">
    <property type="component" value="Unassembled WGS sequence"/>
</dbReference>
<evidence type="ECO:0000313" key="1">
    <source>
        <dbReference type="EMBL" id="KAL1506420.1"/>
    </source>
</evidence>
<dbReference type="AlphaFoldDB" id="A0ABD1F233"/>
<protein>
    <submittedName>
        <fullName evidence="1">Uncharacterized protein</fullName>
    </submittedName>
</protein>
<gene>
    <name evidence="1" type="ORF">ABEB36_005790</name>
</gene>
<reference evidence="1 2" key="1">
    <citation type="submission" date="2024-05" db="EMBL/GenBank/DDBJ databases">
        <title>Genetic variation in Jamaican populations of the coffee berry borer (Hypothenemus hampei).</title>
        <authorList>
            <person name="Errbii M."/>
            <person name="Myrie A."/>
        </authorList>
    </citation>
    <scope>NUCLEOTIDE SEQUENCE [LARGE SCALE GENOMIC DNA]</scope>
    <source>
        <strain evidence="1">JA-Hopewell-2020-01-JO</strain>
        <tissue evidence="1">Whole body</tissue>
    </source>
</reference>
<keyword evidence="2" id="KW-1185">Reference proteome</keyword>
<evidence type="ECO:0000313" key="2">
    <source>
        <dbReference type="Proteomes" id="UP001566132"/>
    </source>
</evidence>
<sequence>MDDYQALAFIIAYKLLNKRKNRKNRQGRVKKWVNSQNQLGACETTLVQELKLEDAQQFKNFCRISAVQFEMLLSLVGHQIAKWDTRLRNSIPANHRLMVTFRFLTSSK</sequence>
<comment type="caution">
    <text evidence="1">The sequence shown here is derived from an EMBL/GenBank/DDBJ whole genome shotgun (WGS) entry which is preliminary data.</text>
</comment>
<name>A0ABD1F233_HYPHA</name>
<proteinExistence type="predicted"/>
<organism evidence="1 2">
    <name type="scientific">Hypothenemus hampei</name>
    <name type="common">Coffee berry borer</name>
    <dbReference type="NCBI Taxonomy" id="57062"/>
    <lineage>
        <taxon>Eukaryota</taxon>
        <taxon>Metazoa</taxon>
        <taxon>Ecdysozoa</taxon>
        <taxon>Arthropoda</taxon>
        <taxon>Hexapoda</taxon>
        <taxon>Insecta</taxon>
        <taxon>Pterygota</taxon>
        <taxon>Neoptera</taxon>
        <taxon>Endopterygota</taxon>
        <taxon>Coleoptera</taxon>
        <taxon>Polyphaga</taxon>
        <taxon>Cucujiformia</taxon>
        <taxon>Curculionidae</taxon>
        <taxon>Scolytinae</taxon>
        <taxon>Hypothenemus</taxon>
    </lineage>
</organism>
<accession>A0ABD1F233</accession>